<feature type="compositionally biased region" description="Low complexity" evidence="1">
    <location>
        <begin position="1"/>
        <end position="12"/>
    </location>
</feature>
<evidence type="ECO:0000256" key="1">
    <source>
        <dbReference type="SAM" id="MobiDB-lite"/>
    </source>
</evidence>
<organism evidence="2 3">
    <name type="scientific">Methylobacterium isbiliense</name>
    <dbReference type="NCBI Taxonomy" id="315478"/>
    <lineage>
        <taxon>Bacteria</taxon>
        <taxon>Pseudomonadati</taxon>
        <taxon>Pseudomonadota</taxon>
        <taxon>Alphaproteobacteria</taxon>
        <taxon>Hyphomicrobiales</taxon>
        <taxon>Methylobacteriaceae</taxon>
        <taxon>Methylobacterium</taxon>
    </lineage>
</organism>
<gene>
    <name evidence="2" type="ORF">GMJLKIPL_4150</name>
</gene>
<keyword evidence="3" id="KW-1185">Reference proteome</keyword>
<reference evidence="2" key="2">
    <citation type="submission" date="2021-08" db="EMBL/GenBank/DDBJ databases">
        <authorList>
            <person name="Tani A."/>
            <person name="Ola A."/>
            <person name="Ogura Y."/>
            <person name="Katsura K."/>
            <person name="Hayashi T."/>
        </authorList>
    </citation>
    <scope>NUCLEOTIDE SEQUENCE</scope>
    <source>
        <strain evidence="2">DSM 17168</strain>
    </source>
</reference>
<evidence type="ECO:0000313" key="2">
    <source>
        <dbReference type="EMBL" id="GJE02206.1"/>
    </source>
</evidence>
<accession>A0ABQ4SIN1</accession>
<dbReference type="EMBL" id="BPQQ01000049">
    <property type="protein sequence ID" value="GJE02206.1"/>
    <property type="molecule type" value="Genomic_DNA"/>
</dbReference>
<reference evidence="2" key="1">
    <citation type="journal article" date="2021" name="Front. Microbiol.">
        <title>Comprehensive Comparative Genomics and Phenotyping of Methylobacterium Species.</title>
        <authorList>
            <person name="Alessa O."/>
            <person name="Ogura Y."/>
            <person name="Fujitani Y."/>
            <person name="Takami H."/>
            <person name="Hayashi T."/>
            <person name="Sahin N."/>
            <person name="Tani A."/>
        </authorList>
    </citation>
    <scope>NUCLEOTIDE SEQUENCE</scope>
    <source>
        <strain evidence="2">DSM 17168</strain>
    </source>
</reference>
<dbReference type="RefSeq" id="WP_238237760.1">
    <property type="nucleotide sequence ID" value="NZ_BPQQ01000049.1"/>
</dbReference>
<name>A0ABQ4SIN1_9HYPH</name>
<dbReference type="Proteomes" id="UP001055153">
    <property type="component" value="Unassembled WGS sequence"/>
</dbReference>
<feature type="compositionally biased region" description="Low complexity" evidence="1">
    <location>
        <begin position="19"/>
        <end position="31"/>
    </location>
</feature>
<evidence type="ECO:0000313" key="3">
    <source>
        <dbReference type="Proteomes" id="UP001055153"/>
    </source>
</evidence>
<proteinExistence type="predicted"/>
<protein>
    <recommendedName>
        <fullName evidence="4">PD-(D/E)XK endonuclease-like domain-containing protein</fullName>
    </recommendedName>
</protein>
<comment type="caution">
    <text evidence="2">The sequence shown here is derived from an EMBL/GenBank/DDBJ whole genome shotgun (WGS) entry which is preliminary data.</text>
</comment>
<evidence type="ECO:0008006" key="4">
    <source>
        <dbReference type="Google" id="ProtNLM"/>
    </source>
</evidence>
<sequence>MTNVLAHPAARGGPRRLRAAPPASGAPATAPIPVPLGRGAMKGSAPTDAIVRSACSPELLAATEAAVDSALDAIFIPDPLLGPGLSQFASVVASIVKRHGLLLETAIAEALERSGRYLVLRGVAMPITEPTQELLRDRSPDLLRGRSIALAGSVAQTVFLDLVAIDTWERRAIIAEIKRGSGKSEKRKIDQVEWILRAAQLQGRSFAASLGFQVASARAVLIDVYGRAGFSEDLTVVGADLDELFGVPVADALATVTAVLAARLRAVLPDLVEAAHVSVGGADDSHRLPGSP</sequence>
<feature type="region of interest" description="Disordered" evidence="1">
    <location>
        <begin position="1"/>
        <end position="35"/>
    </location>
</feature>